<dbReference type="GeneID" id="19333807"/>
<protein>
    <submittedName>
        <fullName evidence="2">Uncharacterized protein</fullName>
    </submittedName>
</protein>
<evidence type="ECO:0000313" key="3">
    <source>
        <dbReference type="Proteomes" id="UP000016932"/>
    </source>
</evidence>
<feature type="region of interest" description="Disordered" evidence="1">
    <location>
        <begin position="706"/>
        <end position="752"/>
    </location>
</feature>
<proteinExistence type="predicted"/>
<dbReference type="AlphaFoldDB" id="M3AT57"/>
<feature type="region of interest" description="Disordered" evidence="1">
    <location>
        <begin position="876"/>
        <end position="923"/>
    </location>
</feature>
<dbReference type="Proteomes" id="UP000016932">
    <property type="component" value="Unassembled WGS sequence"/>
</dbReference>
<organism evidence="2 3">
    <name type="scientific">Pseudocercospora fijiensis (strain CIRAD86)</name>
    <name type="common">Black leaf streak disease fungus</name>
    <name type="synonym">Mycosphaerella fijiensis</name>
    <dbReference type="NCBI Taxonomy" id="383855"/>
    <lineage>
        <taxon>Eukaryota</taxon>
        <taxon>Fungi</taxon>
        <taxon>Dikarya</taxon>
        <taxon>Ascomycota</taxon>
        <taxon>Pezizomycotina</taxon>
        <taxon>Dothideomycetes</taxon>
        <taxon>Dothideomycetidae</taxon>
        <taxon>Mycosphaerellales</taxon>
        <taxon>Mycosphaerellaceae</taxon>
        <taxon>Pseudocercospora</taxon>
    </lineage>
</organism>
<accession>M3AT57</accession>
<sequence length="956" mass="106870">MSIYRIILDAYKKSLRFYVHQRSRLGANDFLDAISRRLNSLNSSVLTYSAFPPRESSSAVQERPIILRALFLRHATTLGEIVARTAIIFLRRLAAMNVGCERRIVLTSLLTHRLLVLVLAVDNRKLLWLLLSRLHARGAGADLRDIYVQLEGGRHHDLRSSAVQYLSLALQSLEGRCLGVVVLQDRLSLSVSGNVEEFLQLIHVRHVNPQVGVNGDYLFDYHGQTLVSSLLGPSCIDSWIWATASPLSAAAILRSFFLPSMWLYLHIECPDASWGLCRGRVANVQMKGLRELLEPTLSVKVSQDCEMTIHKRKSASLGSRSSPASRHAERPCSNGQSRSKSTKQFKFAPDFFPPLHYTRTAKDSDAPSMSTRSRAWSKIDAPGAFTSPSRVYCLHFYTPFGGYQGRIVHDDPFKHQVSQLPFSHKHIRAYKGFWSSPWPSRKAHTVFASLSRVSCLWSSYGERSRSEAYIFFAVVSHTHFGLSRASGLLDGHGVDRAAQEERERSCKAGSFFTVFASPSHGHSPRVVSWRAWRTFGLHISLAVESVAEVRDRRKAATIRLTILAAKVYPLGSIKLGGHRFRNHNISPNPAHGPASGSLAHERMAYTHSLDCGGYIDLAPRPTRRRPRQREGVARTEVFTTLSTPRATEEATRYNGLTTVLFDKIHVLPYPFVRNAVQSHCRLRNTAHSNASLLLLSTSIPSKLHSNRLSFHRKTPTTIQRSSNSTHHPQRSPNTPLPPTTTAMASQDPRPHISYRTIPDFRTHLIAMINEVSTKELKISTWLFQIPETNLSALKSAREDLESAVKTRVELTEAAVAYDLQNIPPAQEKVLNEAAWAIKIGTIHGWDKGPRRPPKAYFTKGTWMEVREGWSLRSFKTEREGKGKGKAKEGGREEASSLYDGSSWGAQSGPPQLEDDQEDLGPKALVPRITITPAGDADGKRILLLISSASLMIEMER</sequence>
<name>M3AT57_PSEFD</name>
<keyword evidence="3" id="KW-1185">Reference proteome</keyword>
<dbReference type="OrthoDB" id="3647477at2759"/>
<evidence type="ECO:0000313" key="2">
    <source>
        <dbReference type="EMBL" id="EME80667.1"/>
    </source>
</evidence>
<gene>
    <name evidence="2" type="ORF">MYCFIDRAFT_177598</name>
</gene>
<dbReference type="KEGG" id="pfj:MYCFIDRAFT_177598"/>
<reference evidence="2 3" key="1">
    <citation type="journal article" date="2012" name="PLoS Pathog.">
        <title>Diverse lifestyles and strategies of plant pathogenesis encoded in the genomes of eighteen Dothideomycetes fungi.</title>
        <authorList>
            <person name="Ohm R.A."/>
            <person name="Feau N."/>
            <person name="Henrissat B."/>
            <person name="Schoch C.L."/>
            <person name="Horwitz B.A."/>
            <person name="Barry K.W."/>
            <person name="Condon B.J."/>
            <person name="Copeland A.C."/>
            <person name="Dhillon B."/>
            <person name="Glaser F."/>
            <person name="Hesse C.N."/>
            <person name="Kosti I."/>
            <person name="LaButti K."/>
            <person name="Lindquist E.A."/>
            <person name="Lucas S."/>
            <person name="Salamov A.A."/>
            <person name="Bradshaw R.E."/>
            <person name="Ciuffetti L."/>
            <person name="Hamelin R.C."/>
            <person name="Kema G.H.J."/>
            <person name="Lawrence C."/>
            <person name="Scott J.A."/>
            <person name="Spatafora J.W."/>
            <person name="Turgeon B.G."/>
            <person name="de Wit P.J.G.M."/>
            <person name="Zhong S."/>
            <person name="Goodwin S.B."/>
            <person name="Grigoriev I.V."/>
        </authorList>
    </citation>
    <scope>NUCLEOTIDE SEQUENCE [LARGE SCALE GENOMIC DNA]</scope>
    <source>
        <strain evidence="2 3">CIRAD86</strain>
    </source>
</reference>
<dbReference type="EMBL" id="KB446561">
    <property type="protein sequence ID" value="EME80667.1"/>
    <property type="molecule type" value="Genomic_DNA"/>
</dbReference>
<feature type="compositionally biased region" description="Low complexity" evidence="1">
    <location>
        <begin position="315"/>
        <end position="325"/>
    </location>
</feature>
<evidence type="ECO:0000256" key="1">
    <source>
        <dbReference type="SAM" id="MobiDB-lite"/>
    </source>
</evidence>
<dbReference type="VEuPathDB" id="FungiDB:MYCFIDRAFT_177598"/>
<feature type="compositionally biased region" description="Basic and acidic residues" evidence="1">
    <location>
        <begin position="876"/>
        <end position="894"/>
    </location>
</feature>
<feature type="region of interest" description="Disordered" evidence="1">
    <location>
        <begin position="312"/>
        <end position="341"/>
    </location>
</feature>
<dbReference type="RefSeq" id="XP_007929551.1">
    <property type="nucleotide sequence ID" value="XM_007931360.1"/>
</dbReference>
<feature type="compositionally biased region" description="Polar residues" evidence="1">
    <location>
        <begin position="715"/>
        <end position="744"/>
    </location>
</feature>
<dbReference type="HOGENOM" id="CLU_308620_0_0_1"/>